<keyword evidence="3" id="KW-0813">Transport</keyword>
<evidence type="ECO:0000256" key="5">
    <source>
        <dbReference type="ARBA" id="ARBA00022775"/>
    </source>
</evidence>
<dbReference type="PANTHER" id="PTHR23506:SF4">
    <property type="entry name" value="PORTABELLA"/>
    <property type="match status" value="1"/>
</dbReference>
<feature type="transmembrane region" description="Helical" evidence="8">
    <location>
        <begin position="136"/>
        <end position="154"/>
    </location>
</feature>
<feature type="transmembrane region" description="Helical" evidence="8">
    <location>
        <begin position="101"/>
        <end position="124"/>
    </location>
</feature>
<accession>A0A9P0B6X5</accession>
<keyword evidence="10" id="KW-1185">Reference proteome</keyword>
<dbReference type="Pfam" id="PF07690">
    <property type="entry name" value="MFS_1"/>
    <property type="match status" value="1"/>
</dbReference>
<evidence type="ECO:0000313" key="10">
    <source>
        <dbReference type="Proteomes" id="UP001154078"/>
    </source>
</evidence>
<organism evidence="9 10">
    <name type="scientific">Brassicogethes aeneus</name>
    <name type="common">Rape pollen beetle</name>
    <name type="synonym">Meligethes aeneus</name>
    <dbReference type="NCBI Taxonomy" id="1431903"/>
    <lineage>
        <taxon>Eukaryota</taxon>
        <taxon>Metazoa</taxon>
        <taxon>Ecdysozoa</taxon>
        <taxon>Arthropoda</taxon>
        <taxon>Hexapoda</taxon>
        <taxon>Insecta</taxon>
        <taxon>Pterygota</taxon>
        <taxon>Neoptera</taxon>
        <taxon>Endopterygota</taxon>
        <taxon>Coleoptera</taxon>
        <taxon>Polyphaga</taxon>
        <taxon>Cucujiformia</taxon>
        <taxon>Nitidulidae</taxon>
        <taxon>Meligethinae</taxon>
        <taxon>Brassicogethes</taxon>
    </lineage>
</organism>
<dbReference type="PRINTS" id="PR01035">
    <property type="entry name" value="TCRTETA"/>
</dbReference>
<feature type="transmembrane region" description="Helical" evidence="8">
    <location>
        <begin position="48"/>
        <end position="70"/>
    </location>
</feature>
<dbReference type="PANTHER" id="PTHR23506">
    <property type="entry name" value="GH10249P"/>
    <property type="match status" value="1"/>
</dbReference>
<evidence type="ECO:0000256" key="4">
    <source>
        <dbReference type="ARBA" id="ARBA00022692"/>
    </source>
</evidence>
<sequence length="430" mass="46246">MLVPIIPDYLFSNVLNVTLNDENKPFGPASLSPLQRKYQTLEKDNGPLGALLASKAFVQLAFTPAIGYLIGISGCNLPLLLGSCNMLLAAILFAYGNSYGILVLARALHGSSSAAIAVSGMCILAKYVPKESRHRFMPLAFGGIALGVLIGYPLGGAAYELLGKSAPFLMISFLISISIILQILLLEENDIEENKIIENTYSQWLNLIRDKQTLIIAAAICICTSSMAILEPCVPIWLLGHLNPPPSKWQLGAVFIPDSIGYFIGSHFAGLLPVAPWRTTLSAMVLTGLSCCALPLASTLFQLTIPHFGLGLGVGIVDAALVPLLANLVDSKGSSQYGPVYALQQASVSLAYSLGPLLGGEAVHIFGFPWLIRIVGFMNLLFCPLLLELENKKNPSQLLGDDVVSSYSSFENTNTISTQEDWTRNNYNNN</sequence>
<evidence type="ECO:0000256" key="8">
    <source>
        <dbReference type="SAM" id="Phobius"/>
    </source>
</evidence>
<dbReference type="GO" id="GO:0005335">
    <property type="term" value="F:serotonin:sodium:chloride symporter activity"/>
    <property type="evidence" value="ECO:0007669"/>
    <property type="project" value="TreeGrafter"/>
</dbReference>
<evidence type="ECO:0000256" key="7">
    <source>
        <dbReference type="ARBA" id="ARBA00023136"/>
    </source>
</evidence>
<dbReference type="InterPro" id="IPR050930">
    <property type="entry name" value="MFS_Vesicular_Transporter"/>
</dbReference>
<dbReference type="EMBL" id="OV121135">
    <property type="protein sequence ID" value="CAH0555458.1"/>
    <property type="molecule type" value="Genomic_DNA"/>
</dbReference>
<keyword evidence="4 8" id="KW-0812">Transmembrane</keyword>
<feature type="transmembrane region" description="Helical" evidence="8">
    <location>
        <begin position="281"/>
        <end position="301"/>
    </location>
</feature>
<dbReference type="InterPro" id="IPR001958">
    <property type="entry name" value="Tet-R_TetA/multi-R_MdtG-like"/>
</dbReference>
<name>A0A9P0B6X5_BRAAE</name>
<feature type="transmembrane region" description="Helical" evidence="8">
    <location>
        <begin position="251"/>
        <end position="274"/>
    </location>
</feature>
<evidence type="ECO:0008006" key="11">
    <source>
        <dbReference type="Google" id="ProtNLM"/>
    </source>
</evidence>
<evidence type="ECO:0000313" key="9">
    <source>
        <dbReference type="EMBL" id="CAH0555458.1"/>
    </source>
</evidence>
<keyword evidence="7 8" id="KW-0472">Membrane</keyword>
<dbReference type="Proteomes" id="UP001154078">
    <property type="component" value="Chromosome 4"/>
</dbReference>
<comment type="similarity">
    <text evidence="2">Belongs to the major facilitator superfamily. Vesicular transporter family.</text>
</comment>
<evidence type="ECO:0000256" key="6">
    <source>
        <dbReference type="ARBA" id="ARBA00022989"/>
    </source>
</evidence>
<gene>
    <name evidence="9" type="ORF">MELIAE_LOCUS6829</name>
</gene>
<dbReference type="InterPro" id="IPR036259">
    <property type="entry name" value="MFS_trans_sf"/>
</dbReference>
<evidence type="ECO:0000256" key="2">
    <source>
        <dbReference type="ARBA" id="ARBA00006829"/>
    </source>
</evidence>
<dbReference type="OrthoDB" id="5086884at2759"/>
<dbReference type="SUPFAM" id="SSF103473">
    <property type="entry name" value="MFS general substrate transporter"/>
    <property type="match status" value="1"/>
</dbReference>
<feature type="transmembrane region" description="Helical" evidence="8">
    <location>
        <begin position="214"/>
        <end position="239"/>
    </location>
</feature>
<proteinExistence type="inferred from homology"/>
<feature type="transmembrane region" description="Helical" evidence="8">
    <location>
        <begin position="307"/>
        <end position="328"/>
    </location>
</feature>
<keyword evidence="5" id="KW-0532">Neurotransmitter transport</keyword>
<evidence type="ECO:0000256" key="1">
    <source>
        <dbReference type="ARBA" id="ARBA00004141"/>
    </source>
</evidence>
<dbReference type="InterPro" id="IPR011701">
    <property type="entry name" value="MFS"/>
</dbReference>
<comment type="subcellular location">
    <subcellularLocation>
        <location evidence="1">Membrane</location>
        <topology evidence="1">Multi-pass membrane protein</topology>
    </subcellularLocation>
</comment>
<feature type="transmembrane region" description="Helical" evidence="8">
    <location>
        <begin position="166"/>
        <end position="186"/>
    </location>
</feature>
<protein>
    <recommendedName>
        <fullName evidence="11">Major facilitator superfamily (MFS) profile domain-containing protein</fullName>
    </recommendedName>
</protein>
<dbReference type="AlphaFoldDB" id="A0A9P0B6X5"/>
<evidence type="ECO:0000256" key="3">
    <source>
        <dbReference type="ARBA" id="ARBA00022448"/>
    </source>
</evidence>
<dbReference type="Gene3D" id="1.20.1250.20">
    <property type="entry name" value="MFS general substrate transporter like domains"/>
    <property type="match status" value="1"/>
</dbReference>
<dbReference type="GO" id="GO:0015842">
    <property type="term" value="P:aminergic neurotransmitter loading into synaptic vesicle"/>
    <property type="evidence" value="ECO:0007669"/>
    <property type="project" value="TreeGrafter"/>
</dbReference>
<dbReference type="GO" id="GO:0043195">
    <property type="term" value="C:terminal bouton"/>
    <property type="evidence" value="ECO:0007669"/>
    <property type="project" value="TreeGrafter"/>
</dbReference>
<keyword evidence="6 8" id="KW-1133">Transmembrane helix</keyword>
<dbReference type="GO" id="GO:0030672">
    <property type="term" value="C:synaptic vesicle membrane"/>
    <property type="evidence" value="ECO:0007669"/>
    <property type="project" value="TreeGrafter"/>
</dbReference>
<reference evidence="9" key="1">
    <citation type="submission" date="2021-12" db="EMBL/GenBank/DDBJ databases">
        <authorList>
            <person name="King R."/>
        </authorList>
    </citation>
    <scope>NUCLEOTIDE SEQUENCE</scope>
</reference>